<evidence type="ECO:0000256" key="7">
    <source>
        <dbReference type="ARBA" id="ARBA00023136"/>
    </source>
</evidence>
<proteinExistence type="inferred from homology"/>
<dbReference type="PANTHER" id="PTHR28259:SF1">
    <property type="entry name" value="FLUORIDE EXPORT PROTEIN 1-RELATED"/>
    <property type="match status" value="1"/>
</dbReference>
<gene>
    <name evidence="11" type="primary">fluC</name>
    <name evidence="11" type="synonym">crcB</name>
    <name evidence="12" type="ORF">BFP71_06120</name>
</gene>
<keyword evidence="4 11" id="KW-0812">Transmembrane</keyword>
<keyword evidence="6 11" id="KW-0406">Ion transport</keyword>
<evidence type="ECO:0000256" key="6">
    <source>
        <dbReference type="ARBA" id="ARBA00023065"/>
    </source>
</evidence>
<evidence type="ECO:0000256" key="10">
    <source>
        <dbReference type="ARBA" id="ARBA00035585"/>
    </source>
</evidence>
<accession>A0A1E5T348</accession>
<dbReference type="RefSeq" id="WP_069834615.1">
    <property type="nucleotide sequence ID" value="NZ_MDGQ01000004.1"/>
</dbReference>
<comment type="catalytic activity">
    <reaction evidence="10">
        <text>fluoride(in) = fluoride(out)</text>
        <dbReference type="Rhea" id="RHEA:76159"/>
        <dbReference type="ChEBI" id="CHEBI:17051"/>
    </reaction>
    <physiologicalReaction direction="left-to-right" evidence="10">
        <dbReference type="Rhea" id="RHEA:76160"/>
    </physiologicalReaction>
</comment>
<dbReference type="EMBL" id="MDGQ01000004">
    <property type="protein sequence ID" value="OEK05697.1"/>
    <property type="molecule type" value="Genomic_DNA"/>
</dbReference>
<reference evidence="12 13" key="1">
    <citation type="submission" date="2016-08" db="EMBL/GenBank/DDBJ databases">
        <title>Draft genome of Fabibacter sp. strain SK-8.</title>
        <authorList>
            <person name="Wong S.-K."/>
            <person name="Hamasaki K."/>
            <person name="Yoshizawa S."/>
        </authorList>
    </citation>
    <scope>NUCLEOTIDE SEQUENCE [LARGE SCALE GENOMIC DNA]</scope>
    <source>
        <strain evidence="12 13">SK-8</strain>
    </source>
</reference>
<evidence type="ECO:0000256" key="2">
    <source>
        <dbReference type="ARBA" id="ARBA00022475"/>
    </source>
</evidence>
<keyword evidence="11" id="KW-0813">Transport</keyword>
<keyword evidence="11" id="KW-0479">Metal-binding</keyword>
<dbReference type="HAMAP" id="MF_00454">
    <property type="entry name" value="FluC"/>
    <property type="match status" value="1"/>
</dbReference>
<feature type="binding site" evidence="11">
    <location>
        <position position="79"/>
    </location>
    <ligand>
        <name>Na(+)</name>
        <dbReference type="ChEBI" id="CHEBI:29101"/>
        <note>structural</note>
    </ligand>
</feature>
<dbReference type="AlphaFoldDB" id="A0A1E5T348"/>
<keyword evidence="5 11" id="KW-1133">Transmembrane helix</keyword>
<keyword evidence="13" id="KW-1185">Reference proteome</keyword>
<organism evidence="12 13">
    <name type="scientific">Roseivirga misakiensis</name>
    <dbReference type="NCBI Taxonomy" id="1563681"/>
    <lineage>
        <taxon>Bacteria</taxon>
        <taxon>Pseudomonadati</taxon>
        <taxon>Bacteroidota</taxon>
        <taxon>Cytophagia</taxon>
        <taxon>Cytophagales</taxon>
        <taxon>Roseivirgaceae</taxon>
        <taxon>Roseivirga</taxon>
    </lineage>
</organism>
<dbReference type="InterPro" id="IPR003691">
    <property type="entry name" value="FluC"/>
</dbReference>
<dbReference type="GO" id="GO:0046872">
    <property type="term" value="F:metal ion binding"/>
    <property type="evidence" value="ECO:0007669"/>
    <property type="project" value="UniProtKB-KW"/>
</dbReference>
<comment type="caution">
    <text evidence="12">The sequence shown here is derived from an EMBL/GenBank/DDBJ whole genome shotgun (WGS) entry which is preliminary data.</text>
</comment>
<evidence type="ECO:0000256" key="5">
    <source>
        <dbReference type="ARBA" id="ARBA00022989"/>
    </source>
</evidence>
<comment type="subcellular location">
    <subcellularLocation>
        <location evidence="1 11">Cell membrane</location>
        <topology evidence="1 11">Multi-pass membrane protein</topology>
    </subcellularLocation>
</comment>
<keyword evidence="11" id="KW-0915">Sodium</keyword>
<evidence type="ECO:0000256" key="1">
    <source>
        <dbReference type="ARBA" id="ARBA00004651"/>
    </source>
</evidence>
<dbReference type="Proteomes" id="UP000095552">
    <property type="component" value="Unassembled WGS sequence"/>
</dbReference>
<keyword evidence="8 11" id="KW-0407">Ion channel</keyword>
<comment type="activity regulation">
    <text evidence="11">Na(+) is not transported, but it plays an essential structural role and its presence is essential for fluoride channel function.</text>
</comment>
<dbReference type="PANTHER" id="PTHR28259">
    <property type="entry name" value="FLUORIDE EXPORT PROTEIN 1-RELATED"/>
    <property type="match status" value="1"/>
</dbReference>
<name>A0A1E5T348_9BACT</name>
<dbReference type="STRING" id="1563681.BFP71_06120"/>
<keyword evidence="3" id="KW-0997">Cell inner membrane</keyword>
<evidence type="ECO:0000256" key="4">
    <source>
        <dbReference type="ARBA" id="ARBA00022692"/>
    </source>
</evidence>
<evidence type="ECO:0000256" key="8">
    <source>
        <dbReference type="ARBA" id="ARBA00023303"/>
    </source>
</evidence>
<feature type="binding site" evidence="11">
    <location>
        <position position="76"/>
    </location>
    <ligand>
        <name>Na(+)</name>
        <dbReference type="ChEBI" id="CHEBI:29101"/>
        <note>structural</note>
    </ligand>
</feature>
<dbReference type="GO" id="GO:0062054">
    <property type="term" value="F:fluoride channel activity"/>
    <property type="evidence" value="ECO:0007669"/>
    <property type="project" value="UniProtKB-UniRule"/>
</dbReference>
<dbReference type="Pfam" id="PF02537">
    <property type="entry name" value="CRCB"/>
    <property type="match status" value="1"/>
</dbReference>
<feature type="transmembrane region" description="Helical" evidence="11">
    <location>
        <begin position="35"/>
        <end position="56"/>
    </location>
</feature>
<comment type="similarity">
    <text evidence="9 11">Belongs to the fluoride channel Fluc/FEX (TC 1.A.43) family.</text>
</comment>
<evidence type="ECO:0000256" key="9">
    <source>
        <dbReference type="ARBA" id="ARBA00035120"/>
    </source>
</evidence>
<keyword evidence="7 11" id="KW-0472">Membrane</keyword>
<evidence type="ECO:0000256" key="3">
    <source>
        <dbReference type="ARBA" id="ARBA00022519"/>
    </source>
</evidence>
<sequence length="124" mass="13398">MIKNLIIVALGGGIGSALRYLIQEVLHKQIENFEPYGTFVVNILGCLLLGLLAGFAEQEKLLTPSMNLLLISGFCGGFTTFSTFAFQSHNLFLANKPIQAILYIGLSITIGLIAAYLGYKLTKG</sequence>
<evidence type="ECO:0000313" key="13">
    <source>
        <dbReference type="Proteomes" id="UP000095552"/>
    </source>
</evidence>
<feature type="transmembrane region" description="Helical" evidence="11">
    <location>
        <begin position="68"/>
        <end position="86"/>
    </location>
</feature>
<dbReference type="GO" id="GO:0140114">
    <property type="term" value="P:cellular detoxification of fluoride"/>
    <property type="evidence" value="ECO:0007669"/>
    <property type="project" value="UniProtKB-UniRule"/>
</dbReference>
<keyword evidence="2 11" id="KW-1003">Cell membrane</keyword>
<protein>
    <recommendedName>
        <fullName evidence="11">Fluoride-specific ion channel FluC</fullName>
    </recommendedName>
</protein>
<dbReference type="NCBIfam" id="TIGR00494">
    <property type="entry name" value="crcB"/>
    <property type="match status" value="1"/>
</dbReference>
<feature type="transmembrane region" description="Helical" evidence="11">
    <location>
        <begin position="98"/>
        <end position="119"/>
    </location>
</feature>
<evidence type="ECO:0000256" key="11">
    <source>
        <dbReference type="HAMAP-Rule" id="MF_00454"/>
    </source>
</evidence>
<evidence type="ECO:0000313" key="12">
    <source>
        <dbReference type="EMBL" id="OEK05697.1"/>
    </source>
</evidence>
<dbReference type="GO" id="GO:0005886">
    <property type="term" value="C:plasma membrane"/>
    <property type="evidence" value="ECO:0007669"/>
    <property type="project" value="UniProtKB-SubCell"/>
</dbReference>
<comment type="function">
    <text evidence="11">Fluoride-specific ion channel. Important for reducing fluoride concentration in the cell, thus reducing its toxicity.</text>
</comment>